<dbReference type="PANTHER" id="PTHR47723:SF19">
    <property type="entry name" value="POLYNUCLEOTIDYL TRANSFERASE, RIBONUCLEASE H-LIKE SUPERFAMILY PROTEIN"/>
    <property type="match status" value="1"/>
</dbReference>
<evidence type="ECO:0000256" key="1">
    <source>
        <dbReference type="SAM" id="MobiDB-lite"/>
    </source>
</evidence>
<reference evidence="3 4" key="1">
    <citation type="journal article" date="2024" name="G3 (Bethesda)">
        <title>Genome assembly of Hibiscus sabdariffa L. provides insights into metabolisms of medicinal natural products.</title>
        <authorList>
            <person name="Kim T."/>
        </authorList>
    </citation>
    <scope>NUCLEOTIDE SEQUENCE [LARGE SCALE GENOMIC DNA]</scope>
    <source>
        <strain evidence="3">TK-2024</strain>
        <tissue evidence="3">Old leaves</tissue>
    </source>
</reference>
<dbReference type="InterPro" id="IPR044730">
    <property type="entry name" value="RNase_H-like_dom_plant"/>
</dbReference>
<comment type="caution">
    <text evidence="3">The sequence shown here is derived from an EMBL/GenBank/DDBJ whole genome shotgun (WGS) entry which is preliminary data.</text>
</comment>
<keyword evidence="4" id="KW-1185">Reference proteome</keyword>
<feature type="domain" description="RNase H type-1" evidence="2">
    <location>
        <begin position="326"/>
        <end position="391"/>
    </location>
</feature>
<proteinExistence type="predicted"/>
<evidence type="ECO:0000313" key="4">
    <source>
        <dbReference type="Proteomes" id="UP001472677"/>
    </source>
</evidence>
<dbReference type="Gene3D" id="3.30.420.10">
    <property type="entry name" value="Ribonuclease H-like superfamily/Ribonuclease H"/>
    <property type="match status" value="1"/>
</dbReference>
<dbReference type="CDD" id="cd06222">
    <property type="entry name" value="RNase_H_like"/>
    <property type="match status" value="1"/>
</dbReference>
<accession>A0ABR2CV95</accession>
<dbReference type="InterPro" id="IPR002156">
    <property type="entry name" value="RNaseH_domain"/>
</dbReference>
<sequence length="393" mass="41207">MILKRRPWTVHDDLFSIEPYKPEWRTVDFSFTSMVIWVRVFQLPLRAMNGTVGLQLGGIIATAIGVDHRVEGGNLGEFLRIRLQYGSWLRVSVQKPTVGPRRKQGIEYFATNGEAAEYAGAPADTTPPPAGSSPSAGSNNAGNDDGIPKTTEAVVGEPSGTVSGFSNAGSDTPATVTKGMAPDKVSPVADAAATLIEEEVPAAAKATEEEMPAVVNDKNYISAGVGAAIGSIEAAPTGTLNRNTSFQVPPPSAQIVAALHAPTGTHAAQPDGVLKTAVSTEMRPAIAATEDHQVTSTEIGTVATPQHGVTKGREGGVIRASKRCLQGIGVVARDSSGQVLCGLARHLDNLSEAEFAEHAALLAGLHLVLDRGWTRVQIEMDSAQTVNRLCRPS</sequence>
<dbReference type="EMBL" id="JBBPBM010000042">
    <property type="protein sequence ID" value="KAK8523706.1"/>
    <property type="molecule type" value="Genomic_DNA"/>
</dbReference>
<evidence type="ECO:0000313" key="3">
    <source>
        <dbReference type="EMBL" id="KAK8523706.1"/>
    </source>
</evidence>
<dbReference type="Proteomes" id="UP001472677">
    <property type="component" value="Unassembled WGS sequence"/>
</dbReference>
<feature type="compositionally biased region" description="Polar residues" evidence="1">
    <location>
        <begin position="160"/>
        <end position="175"/>
    </location>
</feature>
<dbReference type="InterPro" id="IPR036397">
    <property type="entry name" value="RNaseH_sf"/>
</dbReference>
<gene>
    <name evidence="3" type="ORF">V6N12_013791</name>
</gene>
<feature type="compositionally biased region" description="Low complexity" evidence="1">
    <location>
        <begin position="132"/>
        <end position="144"/>
    </location>
</feature>
<dbReference type="PANTHER" id="PTHR47723">
    <property type="entry name" value="OS05G0353850 PROTEIN"/>
    <property type="match status" value="1"/>
</dbReference>
<dbReference type="InterPro" id="IPR053151">
    <property type="entry name" value="RNase_H-like"/>
</dbReference>
<protein>
    <recommendedName>
        <fullName evidence="2">RNase H type-1 domain-containing protein</fullName>
    </recommendedName>
</protein>
<dbReference type="Pfam" id="PF13456">
    <property type="entry name" value="RVT_3"/>
    <property type="match status" value="1"/>
</dbReference>
<organism evidence="3 4">
    <name type="scientific">Hibiscus sabdariffa</name>
    <name type="common">roselle</name>
    <dbReference type="NCBI Taxonomy" id="183260"/>
    <lineage>
        <taxon>Eukaryota</taxon>
        <taxon>Viridiplantae</taxon>
        <taxon>Streptophyta</taxon>
        <taxon>Embryophyta</taxon>
        <taxon>Tracheophyta</taxon>
        <taxon>Spermatophyta</taxon>
        <taxon>Magnoliopsida</taxon>
        <taxon>eudicotyledons</taxon>
        <taxon>Gunneridae</taxon>
        <taxon>Pentapetalae</taxon>
        <taxon>rosids</taxon>
        <taxon>malvids</taxon>
        <taxon>Malvales</taxon>
        <taxon>Malvaceae</taxon>
        <taxon>Malvoideae</taxon>
        <taxon>Hibiscus</taxon>
    </lineage>
</organism>
<feature type="region of interest" description="Disordered" evidence="1">
    <location>
        <begin position="119"/>
        <end position="182"/>
    </location>
</feature>
<name>A0ABR2CV95_9ROSI</name>
<evidence type="ECO:0000259" key="2">
    <source>
        <dbReference type="Pfam" id="PF13456"/>
    </source>
</evidence>